<keyword evidence="1" id="KW-0812">Transmembrane</keyword>
<dbReference type="Proteomes" id="UP000013827">
    <property type="component" value="Unassembled WGS sequence"/>
</dbReference>
<dbReference type="KEGG" id="ehx:EMIHUDRAFT_110869"/>
<feature type="transmembrane region" description="Helical" evidence="1">
    <location>
        <begin position="174"/>
        <end position="194"/>
    </location>
</feature>
<name>A0A0D3KHD7_EMIH1</name>
<protein>
    <submittedName>
        <fullName evidence="2">Uncharacterized protein</fullName>
    </submittedName>
</protein>
<organism evidence="2 3">
    <name type="scientific">Emiliania huxleyi (strain CCMP1516)</name>
    <dbReference type="NCBI Taxonomy" id="280463"/>
    <lineage>
        <taxon>Eukaryota</taxon>
        <taxon>Haptista</taxon>
        <taxon>Haptophyta</taxon>
        <taxon>Prymnesiophyceae</taxon>
        <taxon>Isochrysidales</taxon>
        <taxon>Noelaerhabdaceae</taxon>
        <taxon>Emiliania</taxon>
    </lineage>
</organism>
<dbReference type="RefSeq" id="XP_005787601.1">
    <property type="nucleotide sequence ID" value="XM_005787544.1"/>
</dbReference>
<accession>A0A0D3KHD7</accession>
<dbReference type="Pfam" id="PF13787">
    <property type="entry name" value="HXXEE"/>
    <property type="match status" value="1"/>
</dbReference>
<keyword evidence="1" id="KW-1133">Transmembrane helix</keyword>
<dbReference type="HOGENOM" id="CLU_904429_0_0_1"/>
<evidence type="ECO:0000313" key="2">
    <source>
        <dbReference type="EnsemblProtists" id="EOD35172"/>
    </source>
</evidence>
<dbReference type="eggNOG" id="ENOG502SU0V">
    <property type="taxonomic scope" value="Eukaryota"/>
</dbReference>
<sequence length="308" mass="33565">MEEEGAVGESEEEEEGAVVDVGVSDSEEELEVLQQPNLIQKLADVVRLRNLDGTATSWLEANWMFFSWAFALFGFGALAARFHSHGPHWFGWLAVAMYCLHQSEEHAYDVRGWRYAFVPAMNQGTGSTLFGAACNGGDVNCPLDPKLTLWVNTVAIWGGFGGCMIAATIDADRFLFASTLNWGTAVVNGFGGHLLQVVLSGSYNPGSVQSAVMVPLGLYIIFHSQRPKLCLVYGLVFHILAFGVGINLVLRAGFPETPTTIAMNLLASLVLPLAISALYARHPPSHYSDMKLVKKVSKQWKEDLTVLG</sequence>
<feature type="transmembrane region" description="Helical" evidence="1">
    <location>
        <begin position="261"/>
        <end position="280"/>
    </location>
</feature>
<dbReference type="PaxDb" id="2903-EOD35172"/>
<reference evidence="2" key="2">
    <citation type="submission" date="2024-10" db="UniProtKB">
        <authorList>
            <consortium name="EnsemblProtists"/>
        </authorList>
    </citation>
    <scope>IDENTIFICATION</scope>
</reference>
<dbReference type="EnsemblProtists" id="EOD35172">
    <property type="protein sequence ID" value="EOD35172"/>
    <property type="gene ID" value="EMIHUDRAFT_110869"/>
</dbReference>
<dbReference type="GeneID" id="17280442"/>
<feature type="transmembrane region" description="Helical" evidence="1">
    <location>
        <begin position="63"/>
        <end position="82"/>
    </location>
</feature>
<reference evidence="3" key="1">
    <citation type="journal article" date="2013" name="Nature">
        <title>Pan genome of the phytoplankton Emiliania underpins its global distribution.</title>
        <authorList>
            <person name="Read B.A."/>
            <person name="Kegel J."/>
            <person name="Klute M.J."/>
            <person name="Kuo A."/>
            <person name="Lefebvre S.C."/>
            <person name="Maumus F."/>
            <person name="Mayer C."/>
            <person name="Miller J."/>
            <person name="Monier A."/>
            <person name="Salamov A."/>
            <person name="Young J."/>
            <person name="Aguilar M."/>
            <person name="Claverie J.M."/>
            <person name="Frickenhaus S."/>
            <person name="Gonzalez K."/>
            <person name="Herman E.K."/>
            <person name="Lin Y.C."/>
            <person name="Napier J."/>
            <person name="Ogata H."/>
            <person name="Sarno A.F."/>
            <person name="Shmutz J."/>
            <person name="Schroeder D."/>
            <person name="de Vargas C."/>
            <person name="Verret F."/>
            <person name="von Dassow P."/>
            <person name="Valentin K."/>
            <person name="Van de Peer Y."/>
            <person name="Wheeler G."/>
            <person name="Dacks J.B."/>
            <person name="Delwiche C.F."/>
            <person name="Dyhrman S.T."/>
            <person name="Glockner G."/>
            <person name="John U."/>
            <person name="Richards T."/>
            <person name="Worden A.Z."/>
            <person name="Zhang X."/>
            <person name="Grigoriev I.V."/>
            <person name="Allen A.E."/>
            <person name="Bidle K."/>
            <person name="Borodovsky M."/>
            <person name="Bowler C."/>
            <person name="Brownlee C."/>
            <person name="Cock J.M."/>
            <person name="Elias M."/>
            <person name="Gladyshev V.N."/>
            <person name="Groth M."/>
            <person name="Guda C."/>
            <person name="Hadaegh A."/>
            <person name="Iglesias-Rodriguez M.D."/>
            <person name="Jenkins J."/>
            <person name="Jones B.M."/>
            <person name="Lawson T."/>
            <person name="Leese F."/>
            <person name="Lindquist E."/>
            <person name="Lobanov A."/>
            <person name="Lomsadze A."/>
            <person name="Malik S.B."/>
            <person name="Marsh M.E."/>
            <person name="Mackinder L."/>
            <person name="Mock T."/>
            <person name="Mueller-Roeber B."/>
            <person name="Pagarete A."/>
            <person name="Parker M."/>
            <person name="Probert I."/>
            <person name="Quesneville H."/>
            <person name="Raines C."/>
            <person name="Rensing S.A."/>
            <person name="Riano-Pachon D.M."/>
            <person name="Richier S."/>
            <person name="Rokitta S."/>
            <person name="Shiraiwa Y."/>
            <person name="Soanes D.M."/>
            <person name="van der Giezen M."/>
            <person name="Wahlund T.M."/>
            <person name="Williams B."/>
            <person name="Wilson W."/>
            <person name="Wolfe G."/>
            <person name="Wurch L.L."/>
        </authorList>
    </citation>
    <scope>NUCLEOTIDE SEQUENCE</scope>
</reference>
<proteinExistence type="predicted"/>
<dbReference type="InterPro" id="IPR025671">
    <property type="entry name" value="HXXEE"/>
</dbReference>
<keyword evidence="1" id="KW-0472">Membrane</keyword>
<keyword evidence="3" id="KW-1185">Reference proteome</keyword>
<evidence type="ECO:0000313" key="3">
    <source>
        <dbReference type="Proteomes" id="UP000013827"/>
    </source>
</evidence>
<feature type="transmembrane region" description="Helical" evidence="1">
    <location>
        <begin position="229"/>
        <end position="249"/>
    </location>
</feature>
<dbReference type="AlphaFoldDB" id="A0A0D3KHD7"/>
<feature type="transmembrane region" description="Helical" evidence="1">
    <location>
        <begin position="147"/>
        <end position="167"/>
    </location>
</feature>
<feature type="transmembrane region" description="Helical" evidence="1">
    <location>
        <begin position="206"/>
        <end position="222"/>
    </location>
</feature>
<evidence type="ECO:0000256" key="1">
    <source>
        <dbReference type="SAM" id="Phobius"/>
    </source>
</evidence>